<dbReference type="SUPFAM" id="SSF48403">
    <property type="entry name" value="Ankyrin repeat"/>
    <property type="match status" value="1"/>
</dbReference>
<dbReference type="Pfam" id="PF12796">
    <property type="entry name" value="Ank_2"/>
    <property type="match status" value="1"/>
</dbReference>
<dbReference type="PANTHER" id="PTHR24198">
    <property type="entry name" value="ANKYRIN REPEAT AND PROTEIN KINASE DOMAIN-CONTAINING PROTEIN"/>
    <property type="match status" value="1"/>
</dbReference>
<dbReference type="PANTHER" id="PTHR24198:SF165">
    <property type="entry name" value="ANKYRIN REPEAT-CONTAINING PROTEIN-RELATED"/>
    <property type="match status" value="1"/>
</dbReference>
<evidence type="ECO:0000256" key="1">
    <source>
        <dbReference type="ARBA" id="ARBA00022737"/>
    </source>
</evidence>
<proteinExistence type="predicted"/>
<feature type="repeat" description="ANK" evidence="3">
    <location>
        <begin position="15"/>
        <end position="47"/>
    </location>
</feature>
<feature type="non-terminal residue" evidence="4">
    <location>
        <position position="1"/>
    </location>
</feature>
<organism evidence="4">
    <name type="scientific">Spongospora subterranea</name>
    <dbReference type="NCBI Taxonomy" id="70186"/>
    <lineage>
        <taxon>Eukaryota</taxon>
        <taxon>Sar</taxon>
        <taxon>Rhizaria</taxon>
        <taxon>Endomyxa</taxon>
        <taxon>Phytomyxea</taxon>
        <taxon>Plasmodiophorida</taxon>
        <taxon>Plasmodiophoridae</taxon>
        <taxon>Spongospora</taxon>
    </lineage>
</organism>
<evidence type="ECO:0000256" key="3">
    <source>
        <dbReference type="PROSITE-ProRule" id="PRU00023"/>
    </source>
</evidence>
<protein>
    <submittedName>
        <fullName evidence="4">Uncharacterized protein</fullName>
    </submittedName>
</protein>
<dbReference type="SMART" id="SM00248">
    <property type="entry name" value="ANK"/>
    <property type="match status" value="4"/>
</dbReference>
<dbReference type="InterPro" id="IPR002110">
    <property type="entry name" value="Ankyrin_rpt"/>
</dbReference>
<dbReference type="EMBL" id="HACM01000072">
    <property type="protein sequence ID" value="CRZ00514.1"/>
    <property type="molecule type" value="Transcribed_RNA"/>
</dbReference>
<keyword evidence="2 3" id="KW-0040">ANK repeat</keyword>
<reference evidence="4" key="1">
    <citation type="submission" date="2015-04" db="EMBL/GenBank/DDBJ databases">
        <title>The genome sequence of the plant pathogenic Rhizarian Plasmodiophora brassicae reveals insights in its biotrophic life cycle and the origin of chitin synthesis.</title>
        <authorList>
            <person name="Schwelm A."/>
            <person name="Fogelqvist J."/>
            <person name="Knaust A."/>
            <person name="Julke S."/>
            <person name="Lilja T."/>
            <person name="Dhandapani V."/>
            <person name="Bonilla-Rosso G."/>
            <person name="Karlsson M."/>
            <person name="Shevchenko A."/>
            <person name="Choi S.R."/>
            <person name="Kim H.G."/>
            <person name="Park J.Y."/>
            <person name="Lim Y.P."/>
            <person name="Ludwig-Muller J."/>
            <person name="Dixelius C."/>
        </authorList>
    </citation>
    <scope>NUCLEOTIDE SEQUENCE</scope>
    <source>
        <tissue evidence="4">Potato root galls</tissue>
    </source>
</reference>
<dbReference type="Gene3D" id="1.25.40.20">
    <property type="entry name" value="Ankyrin repeat-containing domain"/>
    <property type="match status" value="1"/>
</dbReference>
<dbReference type="InterPro" id="IPR036770">
    <property type="entry name" value="Ankyrin_rpt-contain_sf"/>
</dbReference>
<dbReference type="PROSITE" id="PS50088">
    <property type="entry name" value="ANK_REPEAT"/>
    <property type="match status" value="1"/>
</dbReference>
<dbReference type="AlphaFoldDB" id="A0A0H5QY52"/>
<accession>A0A0H5QY52</accession>
<sequence>SSNIRRILDAQNTNGMVAPIFVAASGGQWDMVQLLLDQGADPTISATKNGDTLLHVAAANGQIIVIKTICKLFPSAVNAVNANQEPPIFSALTSRNQAIRKEVVECLLETGSAVAEEADNPLSNIQNMAEHKSLNVARMVNVQNKSRQTPIFVAAGFEDWDMVLYLLSRGANPMITTGLGISLVVFAADNGQDDVVDALSLAFDIFEKTSNFIVDVDDTPLKKAMESKHRFDTEGADNALSGADDFKPLHCAAQNH</sequence>
<name>A0A0H5QY52_9EUKA</name>
<keyword evidence="1" id="KW-0677">Repeat</keyword>
<evidence type="ECO:0000313" key="4">
    <source>
        <dbReference type="EMBL" id="CRZ00514.1"/>
    </source>
</evidence>
<dbReference type="Pfam" id="PF00023">
    <property type="entry name" value="Ank"/>
    <property type="match status" value="1"/>
</dbReference>
<evidence type="ECO:0000256" key="2">
    <source>
        <dbReference type="ARBA" id="ARBA00023043"/>
    </source>
</evidence>